<evidence type="ECO:0000256" key="2">
    <source>
        <dbReference type="ARBA" id="ARBA00023125"/>
    </source>
</evidence>
<dbReference type="EMBL" id="CP058649">
    <property type="protein sequence ID" value="QUI21328.1"/>
    <property type="molecule type" value="Genomic_DNA"/>
</dbReference>
<protein>
    <submittedName>
        <fullName evidence="5">Helix-turn-helix transcriptional regulator</fullName>
    </submittedName>
</protein>
<evidence type="ECO:0000259" key="4">
    <source>
        <dbReference type="PROSITE" id="PS01124"/>
    </source>
</evidence>
<dbReference type="SUPFAM" id="SSF46689">
    <property type="entry name" value="Homeodomain-like"/>
    <property type="match status" value="2"/>
</dbReference>
<dbReference type="AlphaFoldDB" id="A0A8J8SFJ8"/>
<dbReference type="InterPro" id="IPR009057">
    <property type="entry name" value="Homeodomain-like_sf"/>
</dbReference>
<name>A0A8J8SFJ8_9FIRM</name>
<dbReference type="InterPro" id="IPR018062">
    <property type="entry name" value="HTH_AraC-typ_CS"/>
</dbReference>
<gene>
    <name evidence="5" type="ORF">HZI73_03090</name>
</gene>
<reference evidence="5" key="1">
    <citation type="submission" date="2020-07" db="EMBL/GenBank/DDBJ databases">
        <title>Vallitalea pronyensis genome.</title>
        <authorList>
            <person name="Postec A."/>
        </authorList>
    </citation>
    <scope>NUCLEOTIDE SEQUENCE</scope>
    <source>
        <strain evidence="5">FatNI3</strain>
    </source>
</reference>
<dbReference type="RefSeq" id="WP_212696798.1">
    <property type="nucleotide sequence ID" value="NZ_CP058649.1"/>
</dbReference>
<dbReference type="SMART" id="SM00342">
    <property type="entry name" value="HTH_ARAC"/>
    <property type="match status" value="1"/>
</dbReference>
<organism evidence="5 6">
    <name type="scientific">Vallitalea pronyensis</name>
    <dbReference type="NCBI Taxonomy" id="1348613"/>
    <lineage>
        <taxon>Bacteria</taxon>
        <taxon>Bacillati</taxon>
        <taxon>Bacillota</taxon>
        <taxon>Clostridia</taxon>
        <taxon>Lachnospirales</taxon>
        <taxon>Vallitaleaceae</taxon>
        <taxon>Vallitalea</taxon>
    </lineage>
</organism>
<dbReference type="GO" id="GO:0043565">
    <property type="term" value="F:sequence-specific DNA binding"/>
    <property type="evidence" value="ECO:0007669"/>
    <property type="project" value="InterPro"/>
</dbReference>
<dbReference type="InterPro" id="IPR018060">
    <property type="entry name" value="HTH_AraC"/>
</dbReference>
<evidence type="ECO:0000256" key="3">
    <source>
        <dbReference type="ARBA" id="ARBA00023163"/>
    </source>
</evidence>
<dbReference type="Pfam" id="PF12833">
    <property type="entry name" value="HTH_18"/>
    <property type="match status" value="1"/>
</dbReference>
<dbReference type="KEGG" id="vpy:HZI73_03090"/>
<dbReference type="PROSITE" id="PS01124">
    <property type="entry name" value="HTH_ARAC_FAMILY_2"/>
    <property type="match status" value="1"/>
</dbReference>
<dbReference type="PANTHER" id="PTHR47504">
    <property type="entry name" value="RIGHT ORIGIN-BINDING PROTEIN"/>
    <property type="match status" value="1"/>
</dbReference>
<accession>A0A8J8SFJ8</accession>
<evidence type="ECO:0000313" key="6">
    <source>
        <dbReference type="Proteomes" id="UP000683246"/>
    </source>
</evidence>
<feature type="domain" description="HTH araC/xylS-type" evidence="4">
    <location>
        <begin position="8"/>
        <end position="106"/>
    </location>
</feature>
<dbReference type="GO" id="GO:0003700">
    <property type="term" value="F:DNA-binding transcription factor activity"/>
    <property type="evidence" value="ECO:0007669"/>
    <property type="project" value="InterPro"/>
</dbReference>
<keyword evidence="1" id="KW-0805">Transcription regulation</keyword>
<proteinExistence type="predicted"/>
<keyword evidence="2" id="KW-0238">DNA-binding</keyword>
<dbReference type="InterPro" id="IPR050959">
    <property type="entry name" value="MarA-like"/>
</dbReference>
<dbReference type="Proteomes" id="UP000683246">
    <property type="component" value="Chromosome"/>
</dbReference>
<sequence length="290" mass="34031">MDYTRLIEDTIDYIEEHLEDVLTLDVLSQKVYLSKYYFHRVFSAVIGCSLNKYMTKRRLNRALVYVMETSETMVDIAYRFQFASQGSFTRAFKNHYGLPPGQVRKEKIQLPIEPVPHVLKRCLKNFNSDMVTDFSFTQDKERLLTGFYMDVDLSDAQIQEKVKAKAKHFLQAVNSVADYNAYAVYFQTKEQANRERLRTFFGIDVQLENQPFDWSTTYLLPRMLNAKFQYTGDLLNIGDIVVRDLGRWLNIAKVKKDVKDILFIQAYDHAYQDNQASSIYLPIRLIPQDM</sequence>
<dbReference type="PROSITE" id="PS00041">
    <property type="entry name" value="HTH_ARAC_FAMILY_1"/>
    <property type="match status" value="1"/>
</dbReference>
<evidence type="ECO:0000256" key="1">
    <source>
        <dbReference type="ARBA" id="ARBA00023015"/>
    </source>
</evidence>
<dbReference type="PANTHER" id="PTHR47504:SF5">
    <property type="entry name" value="RIGHT ORIGIN-BINDING PROTEIN"/>
    <property type="match status" value="1"/>
</dbReference>
<evidence type="ECO:0000313" key="5">
    <source>
        <dbReference type="EMBL" id="QUI21328.1"/>
    </source>
</evidence>
<keyword evidence="3" id="KW-0804">Transcription</keyword>
<keyword evidence="6" id="KW-1185">Reference proteome</keyword>
<dbReference type="Gene3D" id="1.10.10.60">
    <property type="entry name" value="Homeodomain-like"/>
    <property type="match status" value="2"/>
</dbReference>